<sequence>MAKMADHGHGTALVFARTETRWFIDAVWERATAVLFLHHRLRFCLPDGSPAPGNAGAPSCLVAYGTTDAIALATPDLAGTWIPLKTSQRAAARDLEWTVNNQ</sequence>
<reference evidence="1 2" key="1">
    <citation type="journal article" date="2014" name="Appl. Environ. Microbiol.">
        <title>Insights into the Microbial Degradation of Rubber and Gutta-Percha by Analysis of the Complete Genome of Nocardia nova SH22a.</title>
        <authorList>
            <person name="Luo Q."/>
            <person name="Hiessl S."/>
            <person name="Poehlein A."/>
            <person name="Daniel R."/>
            <person name="Steinbuchel A."/>
        </authorList>
    </citation>
    <scope>NUCLEOTIDE SEQUENCE [LARGE SCALE GENOMIC DNA]</scope>
    <source>
        <strain evidence="1">SH22a</strain>
    </source>
</reference>
<dbReference type="AlphaFoldDB" id="W5TND6"/>
<evidence type="ECO:0000313" key="2">
    <source>
        <dbReference type="Proteomes" id="UP000019150"/>
    </source>
</evidence>
<proteinExistence type="predicted"/>
<organism evidence="1 2">
    <name type="scientific">Nocardia nova SH22a</name>
    <dbReference type="NCBI Taxonomy" id="1415166"/>
    <lineage>
        <taxon>Bacteria</taxon>
        <taxon>Bacillati</taxon>
        <taxon>Actinomycetota</taxon>
        <taxon>Actinomycetes</taxon>
        <taxon>Mycobacteriales</taxon>
        <taxon>Nocardiaceae</taxon>
        <taxon>Nocardia</taxon>
    </lineage>
</organism>
<dbReference type="HOGENOM" id="CLU_2519984_0_0_11"/>
<gene>
    <name evidence="1" type="ORF">NONO_c59960</name>
</gene>
<dbReference type="KEGG" id="nno:NONO_c59960"/>
<dbReference type="Proteomes" id="UP000019150">
    <property type="component" value="Chromosome"/>
</dbReference>
<dbReference type="eggNOG" id="ENOG502ZTZ8">
    <property type="taxonomic scope" value="Bacteria"/>
</dbReference>
<name>W5TND6_9NOCA</name>
<evidence type="ECO:0000313" key="1">
    <source>
        <dbReference type="EMBL" id="AHH20772.1"/>
    </source>
</evidence>
<dbReference type="STRING" id="1415166.NONO_c59960"/>
<protein>
    <submittedName>
        <fullName evidence="1">Uncharacterized protein</fullName>
    </submittedName>
</protein>
<dbReference type="PATRIC" id="fig|1415166.3.peg.6175"/>
<dbReference type="EMBL" id="CP006850">
    <property type="protein sequence ID" value="AHH20772.1"/>
    <property type="molecule type" value="Genomic_DNA"/>
</dbReference>
<accession>W5TND6</accession>
<keyword evidence="2" id="KW-1185">Reference proteome</keyword>